<name>A0A0J1CW88_9BURK</name>
<reference evidence="1 2" key="1">
    <citation type="journal article" date="2015" name="Genome Announc.">
        <title>Draft Genome Sequence of Burkholderia sp. Strain PML1(12), an Ectomycorrhizosphere-Inhabiting Bacterium with Effective Mineral-Weathering Ability.</title>
        <authorList>
            <person name="Uroz S."/>
            <person name="Oger P."/>
        </authorList>
    </citation>
    <scope>NUCLEOTIDE SEQUENCE [LARGE SCALE GENOMIC DNA]</scope>
    <source>
        <strain evidence="2">PML1(12)</strain>
    </source>
</reference>
<keyword evidence="2" id="KW-1185">Reference proteome</keyword>
<proteinExistence type="predicted"/>
<dbReference type="Proteomes" id="UP000035963">
    <property type="component" value="Unassembled WGS sequence"/>
</dbReference>
<gene>
    <name evidence="1" type="ORF">EOS_17740</name>
</gene>
<organism evidence="1 2">
    <name type="scientific">Caballeronia mineralivorans PML1(12)</name>
    <dbReference type="NCBI Taxonomy" id="908627"/>
    <lineage>
        <taxon>Bacteria</taxon>
        <taxon>Pseudomonadati</taxon>
        <taxon>Pseudomonadota</taxon>
        <taxon>Betaproteobacteria</taxon>
        <taxon>Burkholderiales</taxon>
        <taxon>Burkholderiaceae</taxon>
        <taxon>Caballeronia</taxon>
    </lineage>
</organism>
<accession>A0A0J1CW88</accession>
<dbReference type="AlphaFoldDB" id="A0A0J1CW88"/>
<dbReference type="PATRIC" id="fig|908627.4.peg.3972"/>
<evidence type="ECO:0000313" key="2">
    <source>
        <dbReference type="Proteomes" id="UP000035963"/>
    </source>
</evidence>
<dbReference type="EMBL" id="AEJF01000115">
    <property type="protein sequence ID" value="KLU24849.1"/>
    <property type="molecule type" value="Genomic_DNA"/>
</dbReference>
<comment type="caution">
    <text evidence="1">The sequence shown here is derived from an EMBL/GenBank/DDBJ whole genome shotgun (WGS) entry which is preliminary data.</text>
</comment>
<evidence type="ECO:0008006" key="3">
    <source>
        <dbReference type="Google" id="ProtNLM"/>
    </source>
</evidence>
<evidence type="ECO:0000313" key="1">
    <source>
        <dbReference type="EMBL" id="KLU24849.1"/>
    </source>
</evidence>
<sequence>MAFAEATQEGVGVDAAIRAANNELRVAVGATHLKYHEFDTHHQVDSGYLDSEQGTQPVVEGMWRRQATLFGLDDIYTSIDASYSRGHTTYNGYAIDLASPTGVGTPQTERMSDITFDADVRLGRALRFAMLPVLQVTPYLTYGFHHRTRNGLERYEHQVAGAGVLCQVALTPAMVAQADVMVGRTFDARMRTPGLPLAVLGSRPTEALGLGLDIAVTRRLHVTLDYRAATFAYGESAPANGYFAGRYGQWFEPESRSWTQTATVGVAWSL</sequence>
<protein>
    <recommendedName>
        <fullName evidence="3">Autotransporter domain-containing protein</fullName>
    </recommendedName>
</protein>